<dbReference type="AlphaFoldDB" id="A0A6I4TYD3"/>
<protein>
    <recommendedName>
        <fullName evidence="3">DUF4238 domain-containing protein</fullName>
    </recommendedName>
</protein>
<evidence type="ECO:0008006" key="3">
    <source>
        <dbReference type="Google" id="ProtNLM"/>
    </source>
</evidence>
<evidence type="ECO:0000313" key="1">
    <source>
        <dbReference type="EMBL" id="MXO99383.1"/>
    </source>
</evidence>
<organism evidence="1 2">
    <name type="scientific">Croceibacterium xixiisoli</name>
    <dbReference type="NCBI Taxonomy" id="1476466"/>
    <lineage>
        <taxon>Bacteria</taxon>
        <taxon>Pseudomonadati</taxon>
        <taxon>Pseudomonadota</taxon>
        <taxon>Alphaproteobacteria</taxon>
        <taxon>Sphingomonadales</taxon>
        <taxon>Erythrobacteraceae</taxon>
        <taxon>Croceibacterium</taxon>
    </lineage>
</organism>
<sequence length="308" mass="35058">MNQKPLKTELHHWWPRTLADHWAAADGMMSVIRPNGAVHRAPPGAFGAITNAHHIKLGGPWVSTFEPIFNEPDNEMTAFVQWLGTLEASLSSPNQSTVDRILPQPLIDQRAAQIARITASMLARSPCIRASIKRTAECYRRDFGLPNPTADKTLIAVNQRGLYDAYRKRMMHGRWAILFSDEREFVAGDGFLHNFPASQNALDAGLKLVLPILPTATIVYTSPMQYPIEPRLVTLRLGAEEVERLNAITQVYASDFLFYRVDKPALTEAFRHGGHRQFQYHGHHWLDPLLDDLSQYRIREKGQRRWHP</sequence>
<gene>
    <name evidence="1" type="ORF">GRI97_10315</name>
</gene>
<name>A0A6I4TYD3_9SPHN</name>
<dbReference type="OrthoDB" id="7210741at2"/>
<dbReference type="RefSeq" id="WP_161391106.1">
    <property type="nucleotide sequence ID" value="NZ_JBHSCP010000001.1"/>
</dbReference>
<reference evidence="1 2" key="1">
    <citation type="submission" date="2019-12" db="EMBL/GenBank/DDBJ databases">
        <title>Genomic-based taxomic classification of the family Erythrobacteraceae.</title>
        <authorList>
            <person name="Xu L."/>
        </authorList>
    </citation>
    <scope>NUCLEOTIDE SEQUENCE [LARGE SCALE GENOMIC DNA]</scope>
    <source>
        <strain evidence="1 2">S36</strain>
    </source>
</reference>
<dbReference type="EMBL" id="WTYJ01000002">
    <property type="protein sequence ID" value="MXO99383.1"/>
    <property type="molecule type" value="Genomic_DNA"/>
</dbReference>
<keyword evidence="2" id="KW-1185">Reference proteome</keyword>
<comment type="caution">
    <text evidence="1">The sequence shown here is derived from an EMBL/GenBank/DDBJ whole genome shotgun (WGS) entry which is preliminary data.</text>
</comment>
<dbReference type="Proteomes" id="UP000469430">
    <property type="component" value="Unassembled WGS sequence"/>
</dbReference>
<proteinExistence type="predicted"/>
<accession>A0A6I4TYD3</accession>
<evidence type="ECO:0000313" key="2">
    <source>
        <dbReference type="Proteomes" id="UP000469430"/>
    </source>
</evidence>